<dbReference type="WBParaSite" id="ACRNAN_scaffold6807.g26594.t1">
    <property type="protein sequence ID" value="ACRNAN_scaffold6807.g26594.t1"/>
    <property type="gene ID" value="ACRNAN_scaffold6807.g26594"/>
</dbReference>
<name>A0A914EB87_9BILA</name>
<evidence type="ECO:0000313" key="2">
    <source>
        <dbReference type="Proteomes" id="UP000887540"/>
    </source>
</evidence>
<evidence type="ECO:0000256" key="1">
    <source>
        <dbReference type="SAM" id="SignalP"/>
    </source>
</evidence>
<dbReference type="InterPro" id="IPR045860">
    <property type="entry name" value="Snake_toxin-like_sf"/>
</dbReference>
<accession>A0A914EB87</accession>
<keyword evidence="2" id="KW-1185">Reference proteome</keyword>
<dbReference type="AlphaFoldDB" id="A0A914EB87"/>
<feature type="signal peptide" evidence="1">
    <location>
        <begin position="1"/>
        <end position="16"/>
    </location>
</feature>
<proteinExistence type="predicted"/>
<protein>
    <submittedName>
        <fullName evidence="3">Uncharacterized protein</fullName>
    </submittedName>
</protein>
<evidence type="ECO:0000313" key="3">
    <source>
        <dbReference type="WBParaSite" id="ACRNAN_scaffold6807.g26594.t1"/>
    </source>
</evidence>
<reference evidence="3" key="1">
    <citation type="submission" date="2022-11" db="UniProtKB">
        <authorList>
            <consortium name="WormBaseParasite"/>
        </authorList>
    </citation>
    <scope>IDENTIFICATION</scope>
</reference>
<dbReference type="Proteomes" id="UP000887540">
    <property type="component" value="Unplaced"/>
</dbReference>
<keyword evidence="1" id="KW-0732">Signal</keyword>
<sequence>MKFFIFFITYWKFGRCIICENSYPPAAPENLTCVGINYCVKYLYIEAGLALNKFCDLDHGCSKLQLGWNYNVTYYNNTIARKVYCCNTDFCNVQDDPPLKCYNNIGTSKYEQTCPSGTDFCFSGYVGSGAAVTCDDTNLCYGNGCTKNVPVGNGKKFDKVCCCDSDLCNNHGAYKQSSIVILFLLLLAVLLLN</sequence>
<organism evidence="2 3">
    <name type="scientific">Acrobeloides nanus</name>
    <dbReference type="NCBI Taxonomy" id="290746"/>
    <lineage>
        <taxon>Eukaryota</taxon>
        <taxon>Metazoa</taxon>
        <taxon>Ecdysozoa</taxon>
        <taxon>Nematoda</taxon>
        <taxon>Chromadorea</taxon>
        <taxon>Rhabditida</taxon>
        <taxon>Tylenchina</taxon>
        <taxon>Cephalobomorpha</taxon>
        <taxon>Cephaloboidea</taxon>
        <taxon>Cephalobidae</taxon>
        <taxon>Acrobeloides</taxon>
    </lineage>
</organism>
<dbReference type="SUPFAM" id="SSF57302">
    <property type="entry name" value="Snake toxin-like"/>
    <property type="match status" value="2"/>
</dbReference>
<feature type="chain" id="PRO_5036735492" evidence="1">
    <location>
        <begin position="17"/>
        <end position="193"/>
    </location>
</feature>